<reference evidence="2 3" key="1">
    <citation type="journal article" date="2013" name="ISME J.">
        <title>A metabolic model for members of the genus Tetrasphaera involved in enhanced biological phosphorus removal.</title>
        <authorList>
            <person name="Kristiansen R."/>
            <person name="Nguyen H.T.T."/>
            <person name="Saunders A.M."/>
            <person name="Nielsen J.L."/>
            <person name="Wimmer R."/>
            <person name="Le V.Q."/>
            <person name="McIlroy S.J."/>
            <person name="Petrovski S."/>
            <person name="Seviour R.J."/>
            <person name="Calteau A."/>
            <person name="Nielsen K.L."/>
            <person name="Nielsen P.H."/>
        </authorList>
    </citation>
    <scope>NUCLEOTIDE SEQUENCE [LARGE SCALE GENOMIC DNA]</scope>
    <source>
        <strain evidence="2 3">T1-X7</strain>
    </source>
</reference>
<sequence length="121" mass="12612">MFGAAVVVGVLWATWHCWAVLAPGGTGDWRTDVPVTYLRLVPTAVIYAWILTASRGSLLAVMVAHAAHDVAVTAIPVPDDDPTLGVLVAVLYLLGAAVVCVAARQQLFRAPGGREPGRLGG</sequence>
<evidence type="ECO:0000256" key="1">
    <source>
        <dbReference type="SAM" id="Phobius"/>
    </source>
</evidence>
<name>A0A077M5D0_9MICO</name>
<keyword evidence="3" id="KW-1185">Reference proteome</keyword>
<evidence type="ECO:0008006" key="4">
    <source>
        <dbReference type="Google" id="ProtNLM"/>
    </source>
</evidence>
<comment type="caution">
    <text evidence="2">The sequence shown here is derived from an EMBL/GenBank/DDBJ whole genome shotgun (WGS) entry which is preliminary data.</text>
</comment>
<gene>
    <name evidence="2" type="ORF">BN12_830002</name>
</gene>
<protein>
    <recommendedName>
        <fullName evidence="4">Abortive infection protein</fullName>
    </recommendedName>
</protein>
<feature type="transmembrane region" description="Helical" evidence="1">
    <location>
        <begin position="83"/>
        <end position="103"/>
    </location>
</feature>
<proteinExistence type="predicted"/>
<accession>A0A077M5D0</accession>
<keyword evidence="1" id="KW-0472">Membrane</keyword>
<dbReference type="EMBL" id="CAJB01000418">
    <property type="protein sequence ID" value="CCH80277.1"/>
    <property type="molecule type" value="Genomic_DNA"/>
</dbReference>
<keyword evidence="1" id="KW-1133">Transmembrane helix</keyword>
<dbReference type="Proteomes" id="UP000035721">
    <property type="component" value="Unassembled WGS sequence"/>
</dbReference>
<dbReference type="AlphaFoldDB" id="A0A077M5D0"/>
<organism evidence="2 3">
    <name type="scientific">Nostocoides japonicum T1-X7</name>
    <dbReference type="NCBI Taxonomy" id="1194083"/>
    <lineage>
        <taxon>Bacteria</taxon>
        <taxon>Bacillati</taxon>
        <taxon>Actinomycetota</taxon>
        <taxon>Actinomycetes</taxon>
        <taxon>Micrococcales</taxon>
        <taxon>Intrasporangiaceae</taxon>
        <taxon>Nostocoides</taxon>
    </lineage>
</organism>
<evidence type="ECO:0000313" key="3">
    <source>
        <dbReference type="Proteomes" id="UP000035721"/>
    </source>
</evidence>
<keyword evidence="1" id="KW-0812">Transmembrane</keyword>
<evidence type="ECO:0000313" key="2">
    <source>
        <dbReference type="EMBL" id="CCH80277.1"/>
    </source>
</evidence>